<dbReference type="EMBL" id="AP021927">
    <property type="protein sequence ID" value="BBQ29342.1"/>
    <property type="molecule type" value="Genomic_DNA"/>
</dbReference>
<dbReference type="Proteomes" id="UP000886939">
    <property type="component" value="Unassembled WGS sequence"/>
</dbReference>
<reference evidence="1 5" key="1">
    <citation type="submission" date="2019-12" db="EMBL/GenBank/DDBJ databases">
        <title>complete genome sequences of Aeromonas caviae str. WP2-W18-ESBL-01 isolated from wastewater treatment plant effluent.</title>
        <authorList>
            <person name="Sekizuka T."/>
            <person name="Itokawa K."/>
            <person name="Yatsu K."/>
            <person name="Inamine Y."/>
            <person name="Kuroda M."/>
        </authorList>
    </citation>
    <scope>NUCLEOTIDE SEQUENCE [LARGE SCALE GENOMIC DNA]</scope>
    <source>
        <strain evidence="1 5">WP2-W18-ESBL-01</strain>
    </source>
</reference>
<dbReference type="Proteomes" id="UP001304847">
    <property type="component" value="Unassembled WGS sequence"/>
</dbReference>
<organism evidence="3 6">
    <name type="scientific">Aeromonas caviae</name>
    <name type="common">Aeromonas punctata</name>
    <dbReference type="NCBI Taxonomy" id="648"/>
    <lineage>
        <taxon>Bacteria</taxon>
        <taxon>Pseudomonadati</taxon>
        <taxon>Pseudomonadota</taxon>
        <taxon>Gammaproteobacteria</taxon>
        <taxon>Aeromonadales</taxon>
        <taxon>Aeromonadaceae</taxon>
        <taxon>Aeromonas</taxon>
    </lineage>
</organism>
<protein>
    <submittedName>
        <fullName evidence="3">Uncharacterized protein</fullName>
    </submittedName>
</protein>
<evidence type="ECO:0000313" key="5">
    <source>
        <dbReference type="Proteomes" id="UP000515756"/>
    </source>
</evidence>
<evidence type="ECO:0000313" key="4">
    <source>
        <dbReference type="EMBL" id="MEA9437216.1"/>
    </source>
</evidence>
<dbReference type="EMBL" id="BPNN01000115">
    <property type="protein sequence ID" value="GJA65694.1"/>
    <property type="molecule type" value="Genomic_DNA"/>
</dbReference>
<evidence type="ECO:0000313" key="3">
    <source>
        <dbReference type="EMBL" id="GJA65694.1"/>
    </source>
</evidence>
<dbReference type="AlphaFoldDB" id="A0A6S4ZPF5"/>
<keyword evidence="7" id="KW-1185">Reference proteome</keyword>
<reference evidence="3" key="2">
    <citation type="submission" date="2021-07" db="EMBL/GenBank/DDBJ databases">
        <title>Draft genome sequence of carbapenem-resistant Aeromonas spp. in Japan.</title>
        <authorList>
            <person name="Maehana S."/>
            <person name="Suzuki M."/>
            <person name="Kitasato H."/>
        </authorList>
    </citation>
    <scope>NUCLEOTIDE SEQUENCE</scope>
    <source>
        <strain evidence="2">KAM343</strain>
        <strain evidence="3">KAM351</strain>
    </source>
</reference>
<proteinExistence type="predicted"/>
<sequence>MSNENHQLFTTEQIRQRLEEGGESARWLAQAVVSYYRPAAPAPSLFSFSTKLDEEAQGMFFQMLLIRSKPDWSDDQLAALVRECEQYLAN</sequence>
<dbReference type="GeneID" id="69410294"/>
<dbReference type="EMBL" id="BPNI01000050">
    <property type="protein sequence ID" value="GJA41758.1"/>
    <property type="molecule type" value="Genomic_DNA"/>
</dbReference>
<dbReference type="Proteomes" id="UP000515756">
    <property type="component" value="Chromosome"/>
</dbReference>
<evidence type="ECO:0000313" key="6">
    <source>
        <dbReference type="Proteomes" id="UP000886934"/>
    </source>
</evidence>
<evidence type="ECO:0000313" key="1">
    <source>
        <dbReference type="EMBL" id="BBQ29342.1"/>
    </source>
</evidence>
<gene>
    <name evidence="2" type="ORF">KAM343_25540</name>
    <name evidence="3" type="ORF">KAM351_43050</name>
    <name evidence="4" type="ORF">VCX44_15745</name>
    <name evidence="1" type="ORF">WP2W18E01_09240</name>
</gene>
<evidence type="ECO:0000313" key="2">
    <source>
        <dbReference type="EMBL" id="GJA41758.1"/>
    </source>
</evidence>
<dbReference type="Proteomes" id="UP000886934">
    <property type="component" value="Unassembled WGS sequence"/>
</dbReference>
<evidence type="ECO:0000313" key="7">
    <source>
        <dbReference type="Proteomes" id="UP001304847"/>
    </source>
</evidence>
<dbReference type="EMBL" id="JAYGOJ010000092">
    <property type="protein sequence ID" value="MEA9437216.1"/>
    <property type="molecule type" value="Genomic_DNA"/>
</dbReference>
<dbReference type="RefSeq" id="WP_139743096.1">
    <property type="nucleotide sequence ID" value="NZ_AP021927.1"/>
</dbReference>
<reference evidence="4 7" key="3">
    <citation type="submission" date="2023-12" db="EMBL/GenBank/DDBJ databases">
        <title>Characterization of antibiotic resistance in Aeromonas spp. in hospital effluent.</title>
        <authorList>
            <person name="Negoseki B.R.S."/>
            <person name="Krul D."/>
            <person name="Siqueira A.C."/>
            <person name="Almeida M."/>
            <person name="Mesa D."/>
            <person name="Conte D."/>
            <person name="Dalla-Costa L.M."/>
        </authorList>
    </citation>
    <scope>NUCLEOTIDE SEQUENCE [LARGE SCALE GENOMIC DNA]</scope>
    <source>
        <strain evidence="4 7">36v</strain>
    </source>
</reference>
<accession>A0A6S4ZPF5</accession>
<name>A0A6S4ZPF5_AERCA</name>